<keyword evidence="2" id="KW-1185">Reference proteome</keyword>
<sequence>MDIDEIDHTTREHLEHLQALLYSSCTGLKDSRLNVSSKLTWSAIIITSKRLHQKLPSRCVWRNAWAGITTADMLAWSVALSEAATPPALEHERNEKKPGAHHFKQGHGCTTHSLYSNLKLYKKRLKWRKHKPCQITNQSPSAGKAGYRPRYGWYTRIPRVWDSADRHKKSESRHIVAFMKLFLDDGFVLNPKATNYKDDVLCVGQQAESSLPGCLQMRGTKEPEVCYAHCVLFTNLEHSTAKL</sequence>
<dbReference type="STRING" id="4795.A0A225UAX4"/>
<dbReference type="OrthoDB" id="125506at2759"/>
<dbReference type="EMBL" id="NBNE01023890">
    <property type="protein sequence ID" value="OWY90101.1"/>
    <property type="molecule type" value="Genomic_DNA"/>
</dbReference>
<comment type="caution">
    <text evidence="1">The sequence shown here is derived from an EMBL/GenBank/DDBJ whole genome shotgun (WGS) entry which is preliminary data.</text>
</comment>
<proteinExistence type="predicted"/>
<dbReference type="Proteomes" id="UP000198211">
    <property type="component" value="Unassembled WGS sequence"/>
</dbReference>
<accession>A0A225UAX4</accession>
<evidence type="ECO:0000313" key="1">
    <source>
        <dbReference type="EMBL" id="OWY90101.1"/>
    </source>
</evidence>
<dbReference type="AlphaFoldDB" id="A0A225UAX4"/>
<protein>
    <submittedName>
        <fullName evidence="1">Uncharacterized protein</fullName>
    </submittedName>
</protein>
<evidence type="ECO:0000313" key="2">
    <source>
        <dbReference type="Proteomes" id="UP000198211"/>
    </source>
</evidence>
<reference evidence="2" key="1">
    <citation type="submission" date="2017-03" db="EMBL/GenBank/DDBJ databases">
        <title>Phytopthora megakarya and P. palmivora, two closely related causual agents of cacao black pod achieved similar genome size and gene model numbers by different mechanisms.</title>
        <authorList>
            <person name="Ali S."/>
            <person name="Shao J."/>
            <person name="Larry D.J."/>
            <person name="Kronmiller B."/>
            <person name="Shen D."/>
            <person name="Strem M.D."/>
            <person name="Melnick R.L."/>
            <person name="Guiltinan M.J."/>
            <person name="Tyler B.M."/>
            <person name="Meinhardt L.W."/>
            <person name="Bailey B.A."/>
        </authorList>
    </citation>
    <scope>NUCLEOTIDE SEQUENCE [LARGE SCALE GENOMIC DNA]</scope>
    <source>
        <strain evidence="2">zdho120</strain>
    </source>
</reference>
<organism evidence="1 2">
    <name type="scientific">Phytophthora megakarya</name>
    <dbReference type="NCBI Taxonomy" id="4795"/>
    <lineage>
        <taxon>Eukaryota</taxon>
        <taxon>Sar</taxon>
        <taxon>Stramenopiles</taxon>
        <taxon>Oomycota</taxon>
        <taxon>Peronosporomycetes</taxon>
        <taxon>Peronosporales</taxon>
        <taxon>Peronosporaceae</taxon>
        <taxon>Phytophthora</taxon>
    </lineage>
</organism>
<gene>
    <name evidence="1" type="ORF">PHMEG_00041922</name>
</gene>
<name>A0A225UAX4_9STRA</name>